<comment type="caution">
    <text evidence="1">The sequence shown here is derived from an EMBL/GenBank/DDBJ whole genome shotgun (WGS) entry which is preliminary data.</text>
</comment>
<feature type="non-terminal residue" evidence="1">
    <location>
        <position position="86"/>
    </location>
</feature>
<sequence>MKIIVPHPMITIGTAAWGKTERELYKASQEAIRFAVQSHPQKEDLQKWLENRMRLSITVEFHLKSQRLQSDLDNLFSDLLNPLVEG</sequence>
<dbReference type="EMBL" id="BARV01037812">
    <property type="protein sequence ID" value="GAI54614.1"/>
    <property type="molecule type" value="Genomic_DNA"/>
</dbReference>
<reference evidence="1" key="1">
    <citation type="journal article" date="2014" name="Front. Microbiol.">
        <title>High frequency of phylogenetically diverse reductive dehalogenase-homologous genes in deep subseafloor sedimentary metagenomes.</title>
        <authorList>
            <person name="Kawai M."/>
            <person name="Futagami T."/>
            <person name="Toyoda A."/>
            <person name="Takaki Y."/>
            <person name="Nishi S."/>
            <person name="Hori S."/>
            <person name="Arai W."/>
            <person name="Tsubouchi T."/>
            <person name="Morono Y."/>
            <person name="Uchiyama I."/>
            <person name="Ito T."/>
            <person name="Fujiyama A."/>
            <person name="Inagaki F."/>
            <person name="Takami H."/>
        </authorList>
    </citation>
    <scope>NUCLEOTIDE SEQUENCE</scope>
    <source>
        <strain evidence="1">Expedition CK06-06</strain>
    </source>
</reference>
<proteinExistence type="predicted"/>
<organism evidence="1">
    <name type="scientific">marine sediment metagenome</name>
    <dbReference type="NCBI Taxonomy" id="412755"/>
    <lineage>
        <taxon>unclassified sequences</taxon>
        <taxon>metagenomes</taxon>
        <taxon>ecological metagenomes</taxon>
    </lineage>
</organism>
<dbReference type="AlphaFoldDB" id="X1RG98"/>
<accession>X1RG98</accession>
<name>X1RG98_9ZZZZ</name>
<gene>
    <name evidence="1" type="ORF">S06H3_58416</name>
</gene>
<protein>
    <submittedName>
        <fullName evidence="1">Uncharacterized protein</fullName>
    </submittedName>
</protein>
<evidence type="ECO:0000313" key="1">
    <source>
        <dbReference type="EMBL" id="GAI54614.1"/>
    </source>
</evidence>